<dbReference type="Pfam" id="PF00528">
    <property type="entry name" value="BPD_transp_1"/>
    <property type="match status" value="1"/>
</dbReference>
<organism evidence="9 10">
    <name type="scientific">Treponema pedis</name>
    <dbReference type="NCBI Taxonomy" id="409322"/>
    <lineage>
        <taxon>Bacteria</taxon>
        <taxon>Pseudomonadati</taxon>
        <taxon>Spirochaetota</taxon>
        <taxon>Spirochaetia</taxon>
        <taxon>Spirochaetales</taxon>
        <taxon>Treponemataceae</taxon>
        <taxon>Treponema</taxon>
    </lineage>
</organism>
<keyword evidence="2 7" id="KW-0813">Transport</keyword>
<gene>
    <name evidence="9" type="ORF">IFE08_08735</name>
</gene>
<dbReference type="RefSeq" id="WP_194075573.1">
    <property type="nucleotide sequence ID" value="NZ_CP061839.1"/>
</dbReference>
<feature type="transmembrane region" description="Helical" evidence="7">
    <location>
        <begin position="71"/>
        <end position="96"/>
    </location>
</feature>
<evidence type="ECO:0000256" key="6">
    <source>
        <dbReference type="ARBA" id="ARBA00023136"/>
    </source>
</evidence>
<keyword evidence="5 7" id="KW-1133">Transmembrane helix</keyword>
<evidence type="ECO:0000259" key="8">
    <source>
        <dbReference type="PROSITE" id="PS50928"/>
    </source>
</evidence>
<dbReference type="CDD" id="cd06261">
    <property type="entry name" value="TM_PBP2"/>
    <property type="match status" value="1"/>
</dbReference>
<dbReference type="SUPFAM" id="SSF161098">
    <property type="entry name" value="MetI-like"/>
    <property type="match status" value="1"/>
</dbReference>
<feature type="domain" description="ABC transmembrane type-1" evidence="8">
    <location>
        <begin position="67"/>
        <end position="260"/>
    </location>
</feature>
<feature type="transmembrane region" description="Helical" evidence="7">
    <location>
        <begin position="164"/>
        <end position="181"/>
    </location>
</feature>
<protein>
    <submittedName>
        <fullName evidence="9">ABC transporter permease</fullName>
    </submittedName>
</protein>
<feature type="transmembrane region" description="Helical" evidence="7">
    <location>
        <begin position="6"/>
        <end position="27"/>
    </location>
</feature>
<evidence type="ECO:0000256" key="3">
    <source>
        <dbReference type="ARBA" id="ARBA00022475"/>
    </source>
</evidence>
<name>A0A7S7AV90_9SPIR</name>
<reference evidence="9 10" key="1">
    <citation type="submission" date="2020-09" db="EMBL/GenBank/DDBJ databases">
        <title>Characterization of Treponema spp. from bovine digital dermatitis in Korea.</title>
        <authorList>
            <person name="Espiritu H.M."/>
            <person name="Cho Y.I."/>
            <person name="Mamuad L."/>
        </authorList>
    </citation>
    <scope>NUCLEOTIDE SEQUENCE [LARGE SCALE GENOMIC DNA]</scope>
    <source>
        <strain evidence="9 10">KS1</strain>
    </source>
</reference>
<keyword evidence="6 7" id="KW-0472">Membrane</keyword>
<dbReference type="Gene3D" id="1.10.3720.10">
    <property type="entry name" value="MetI-like"/>
    <property type="match status" value="1"/>
</dbReference>
<dbReference type="InterPro" id="IPR000515">
    <property type="entry name" value="MetI-like"/>
</dbReference>
<evidence type="ECO:0000256" key="1">
    <source>
        <dbReference type="ARBA" id="ARBA00004651"/>
    </source>
</evidence>
<proteinExistence type="inferred from homology"/>
<feature type="transmembrane region" description="Helical" evidence="7">
    <location>
        <begin position="116"/>
        <end position="143"/>
    </location>
</feature>
<dbReference type="PANTHER" id="PTHR43386:SF1">
    <property type="entry name" value="D,D-DIPEPTIDE TRANSPORT SYSTEM PERMEASE PROTEIN DDPC-RELATED"/>
    <property type="match status" value="1"/>
</dbReference>
<evidence type="ECO:0000313" key="9">
    <source>
        <dbReference type="EMBL" id="QOW59945.1"/>
    </source>
</evidence>
<dbReference type="GO" id="GO:0055085">
    <property type="term" value="P:transmembrane transport"/>
    <property type="evidence" value="ECO:0007669"/>
    <property type="project" value="InterPro"/>
</dbReference>
<dbReference type="InterPro" id="IPR035906">
    <property type="entry name" value="MetI-like_sf"/>
</dbReference>
<keyword evidence="4 7" id="KW-0812">Transmembrane</keyword>
<comment type="similarity">
    <text evidence="7">Belongs to the binding-protein-dependent transport system permease family.</text>
</comment>
<evidence type="ECO:0000256" key="5">
    <source>
        <dbReference type="ARBA" id="ARBA00022989"/>
    </source>
</evidence>
<dbReference type="EMBL" id="CP061839">
    <property type="protein sequence ID" value="QOW59945.1"/>
    <property type="molecule type" value="Genomic_DNA"/>
</dbReference>
<dbReference type="GO" id="GO:0005886">
    <property type="term" value="C:plasma membrane"/>
    <property type="evidence" value="ECO:0007669"/>
    <property type="project" value="UniProtKB-SubCell"/>
</dbReference>
<dbReference type="InterPro" id="IPR050366">
    <property type="entry name" value="BP-dependent_transpt_permease"/>
</dbReference>
<evidence type="ECO:0000256" key="2">
    <source>
        <dbReference type="ARBA" id="ARBA00022448"/>
    </source>
</evidence>
<sequence>MKLKNIPYYLSYIFLLAIAASVFFPYFSFLKSGTVPCGQALLSPSPEHWFGTDDLGIDIFASICYGSRTSLLLSIGSAFFAVIGGSLLGMLAGYAGGIADTIILSVIDFFIGIPDLLLMVVLGAFIGQGLGNIIFAISVVSWVMPAKIMRSEILKIKKENYIKLSKAYGANFPHLFLWHFWKPLFSVMLVSVIKIMNKAILAEASLAYLGLGDPLSKSWGMTITRAMAFPNIYLTDFWKWWLVFPTIITVFTVLSVALIGKTIEQKIGTVYKNNA</sequence>
<evidence type="ECO:0000313" key="10">
    <source>
        <dbReference type="Proteomes" id="UP000593915"/>
    </source>
</evidence>
<evidence type="ECO:0000256" key="4">
    <source>
        <dbReference type="ARBA" id="ARBA00022692"/>
    </source>
</evidence>
<comment type="subcellular location">
    <subcellularLocation>
        <location evidence="1 7">Cell membrane</location>
        <topology evidence="1 7">Multi-pass membrane protein</topology>
    </subcellularLocation>
</comment>
<dbReference type="AlphaFoldDB" id="A0A7S7AV90"/>
<dbReference type="Proteomes" id="UP000593915">
    <property type="component" value="Chromosome"/>
</dbReference>
<evidence type="ECO:0000256" key="7">
    <source>
        <dbReference type="RuleBase" id="RU363032"/>
    </source>
</evidence>
<dbReference type="PANTHER" id="PTHR43386">
    <property type="entry name" value="OLIGOPEPTIDE TRANSPORT SYSTEM PERMEASE PROTEIN APPC"/>
    <property type="match status" value="1"/>
</dbReference>
<accession>A0A7S7AV90</accession>
<dbReference type="PROSITE" id="PS50928">
    <property type="entry name" value="ABC_TM1"/>
    <property type="match status" value="1"/>
</dbReference>
<feature type="transmembrane region" description="Helical" evidence="7">
    <location>
        <begin position="240"/>
        <end position="259"/>
    </location>
</feature>
<keyword evidence="3" id="KW-1003">Cell membrane</keyword>